<proteinExistence type="predicted"/>
<accession>A0ACA9NHE7</accession>
<evidence type="ECO:0000313" key="1">
    <source>
        <dbReference type="EMBL" id="CAG8655152.1"/>
    </source>
</evidence>
<comment type="caution">
    <text evidence="1">The sequence shown here is derived from an EMBL/GenBank/DDBJ whole genome shotgun (WGS) entry which is preliminary data.</text>
</comment>
<name>A0ACA9NHE7_9GLOM</name>
<dbReference type="Proteomes" id="UP000789920">
    <property type="component" value="Unassembled WGS sequence"/>
</dbReference>
<evidence type="ECO:0000313" key="2">
    <source>
        <dbReference type="Proteomes" id="UP000789920"/>
    </source>
</evidence>
<keyword evidence="2" id="KW-1185">Reference proteome</keyword>
<gene>
    <name evidence="1" type="ORF">RPERSI_LOCUS8048</name>
</gene>
<organism evidence="1 2">
    <name type="scientific">Racocetra persica</name>
    <dbReference type="NCBI Taxonomy" id="160502"/>
    <lineage>
        <taxon>Eukaryota</taxon>
        <taxon>Fungi</taxon>
        <taxon>Fungi incertae sedis</taxon>
        <taxon>Mucoromycota</taxon>
        <taxon>Glomeromycotina</taxon>
        <taxon>Glomeromycetes</taxon>
        <taxon>Diversisporales</taxon>
        <taxon>Gigasporaceae</taxon>
        <taxon>Racocetra</taxon>
    </lineage>
</organism>
<protein>
    <submittedName>
        <fullName evidence="1">5675_t:CDS:1</fullName>
    </submittedName>
</protein>
<sequence>LQQRGIVANVANLDNFYQLEFEPKKKVVYLGIDCTGERLHIGHLFLLVQTIRFAKEGFQILLVLGGATSKIGDPSDKNEERPLLAIEKIENYQAKIKAQIERILIKPKKKEKNDLAPLEQFYADNPKLLKDIYQILSSFSPENKTFAFNFPLLADSSGKKISKSESGKQALWLDSEHKSQINELSKLNNPPKADWAQWIERLFAEQEVGGSIPPKRAMLSTMKEDKNLNPYYLIIDKDTNNAYFCFSGAVKSGWEDLTNNYESIHEVELEFETNERAIQNKDGRRSARAARIKTMTEQPISPNPNKS</sequence>
<feature type="non-terminal residue" evidence="1">
    <location>
        <position position="1"/>
    </location>
</feature>
<dbReference type="EMBL" id="CAJVQC010014175">
    <property type="protein sequence ID" value="CAG8655152.1"/>
    <property type="molecule type" value="Genomic_DNA"/>
</dbReference>
<reference evidence="1" key="1">
    <citation type="submission" date="2021-06" db="EMBL/GenBank/DDBJ databases">
        <authorList>
            <person name="Kallberg Y."/>
            <person name="Tangrot J."/>
            <person name="Rosling A."/>
        </authorList>
    </citation>
    <scope>NUCLEOTIDE SEQUENCE</scope>
    <source>
        <strain evidence="1">MA461A</strain>
    </source>
</reference>